<sequence length="363" mass="39735">MMRGRWPKIILAVVLVFSFIFLPIYTVKAFSGWLIVLKEYVLDLIARLISRTLLSIMSNGISRVILNSGREGGPAIVQDWRDFLEIAQYRGEDSTRAIIGDAAFGSATLCSYLRSPVAGIFNAGLIPGFDPSKYRIDNLQYYNIRNRCTLPANFNVSAFRNDFRNGGWAAWEQLIQPQNNFYGVYADSNTELSNQRVFEQSIDTSETESGSGYTSRRTGCEVRAGNTQCLVYGKVVTPADLFGKNGAATIDRELDWLVGSDELEEVLVGLTGVVINKLTNFVVNSALNEVGPGLGADSNAAPKDAPTSAQQDCVNACIASNCSPALQQCSYNNDGETINKPCVPEDVDPRDACITTCQAQRCQ</sequence>
<gene>
    <name evidence="1" type="ORF">A2831_02455</name>
</gene>
<dbReference type="STRING" id="1802668.A2831_02455"/>
<proteinExistence type="predicted"/>
<accession>A0A1F8ESR8</accession>
<reference evidence="1 2" key="1">
    <citation type="journal article" date="2016" name="Nat. Commun.">
        <title>Thousands of microbial genomes shed light on interconnected biogeochemical processes in an aquifer system.</title>
        <authorList>
            <person name="Anantharaman K."/>
            <person name="Brown C.T."/>
            <person name="Hug L.A."/>
            <person name="Sharon I."/>
            <person name="Castelle C.J."/>
            <person name="Probst A.J."/>
            <person name="Thomas B.C."/>
            <person name="Singh A."/>
            <person name="Wilkins M.J."/>
            <person name="Karaoz U."/>
            <person name="Brodie E.L."/>
            <person name="Williams K.H."/>
            <person name="Hubbard S.S."/>
            <person name="Banfield J.F."/>
        </authorList>
    </citation>
    <scope>NUCLEOTIDE SEQUENCE [LARGE SCALE GENOMIC DNA]</scope>
</reference>
<comment type="caution">
    <text evidence="1">The sequence shown here is derived from an EMBL/GenBank/DDBJ whole genome shotgun (WGS) entry which is preliminary data.</text>
</comment>
<dbReference type="Proteomes" id="UP000177507">
    <property type="component" value="Unassembled WGS sequence"/>
</dbReference>
<evidence type="ECO:0000313" key="1">
    <source>
        <dbReference type="EMBL" id="OGN03925.1"/>
    </source>
</evidence>
<evidence type="ECO:0000313" key="2">
    <source>
        <dbReference type="Proteomes" id="UP000177507"/>
    </source>
</evidence>
<dbReference type="EMBL" id="MGJI01000028">
    <property type="protein sequence ID" value="OGN03925.1"/>
    <property type="molecule type" value="Genomic_DNA"/>
</dbReference>
<dbReference type="AlphaFoldDB" id="A0A1F8ESR8"/>
<protein>
    <submittedName>
        <fullName evidence="1">Uncharacterized protein</fullName>
    </submittedName>
</protein>
<name>A0A1F8ESR8_9BACT</name>
<organism evidence="1 2">
    <name type="scientific">Candidatus Yanofskybacteria bacterium RIFCSPHIGHO2_01_FULL_44_17</name>
    <dbReference type="NCBI Taxonomy" id="1802668"/>
    <lineage>
        <taxon>Bacteria</taxon>
        <taxon>Candidatus Yanofskyibacteriota</taxon>
    </lineage>
</organism>